<evidence type="ECO:0000256" key="1">
    <source>
        <dbReference type="ARBA" id="ARBA00022741"/>
    </source>
</evidence>
<evidence type="ECO:0000313" key="4">
    <source>
        <dbReference type="EMBL" id="MEE2056457.1"/>
    </source>
</evidence>
<dbReference type="SMART" id="SM00382">
    <property type="entry name" value="AAA"/>
    <property type="match status" value="1"/>
</dbReference>
<dbReference type="InterPro" id="IPR027417">
    <property type="entry name" value="P-loop_NTPase"/>
</dbReference>
<sequence length="312" mass="33874">MPATPAPPLVRARGLRQQFGAFTALDDVDFELQDHTIYGLLGRNGAGKTTLMQILTGQTLPSSGRIEVFGTDPYESAAIMQQMCFVADTQRYPDAVCVRHVLSSAELLVPRWDSDYAHHLVERFALPENRRVKKLSRGMTSALGIVVGLASRAPLTVFDEPYLGLDAVARKMFYDELIADYAEHPRTIVLSTHLIDEVADLLEHVLVLDRGRLVLDVDTDTARASAAVAEGPADDVARVVGSHTVLHHESLGNTVRTTFLSGTDGIDETGRPAGVSIHAVSLQDLVVHLHVDPTTESHARTTTASTTQEAPL</sequence>
<gene>
    <name evidence="4" type="ORF">Q7514_02815</name>
</gene>
<keyword evidence="2 4" id="KW-0067">ATP-binding</keyword>
<evidence type="ECO:0000256" key="2">
    <source>
        <dbReference type="ARBA" id="ARBA00022840"/>
    </source>
</evidence>
<dbReference type="Proteomes" id="UP001336020">
    <property type="component" value="Unassembled WGS sequence"/>
</dbReference>
<dbReference type="PANTHER" id="PTHR43158:SF5">
    <property type="entry name" value="ABC TRANSPORTER, ATP-BINDING PROTEIN"/>
    <property type="match status" value="1"/>
</dbReference>
<keyword evidence="1" id="KW-0547">Nucleotide-binding</keyword>
<protein>
    <submittedName>
        <fullName evidence="4">ABC transporter ATP-binding protein</fullName>
    </submittedName>
</protein>
<dbReference type="GO" id="GO:0005524">
    <property type="term" value="F:ATP binding"/>
    <property type="evidence" value="ECO:0007669"/>
    <property type="project" value="UniProtKB-KW"/>
</dbReference>
<dbReference type="InterPro" id="IPR003593">
    <property type="entry name" value="AAA+_ATPase"/>
</dbReference>
<comment type="caution">
    <text evidence="4">The sequence shown here is derived from an EMBL/GenBank/DDBJ whole genome shotgun (WGS) entry which is preliminary data.</text>
</comment>
<dbReference type="PANTHER" id="PTHR43158">
    <property type="entry name" value="SKFA PEPTIDE EXPORT ATP-BINDING PROTEIN SKFE"/>
    <property type="match status" value="1"/>
</dbReference>
<dbReference type="CDD" id="cd03230">
    <property type="entry name" value="ABC_DR_subfamily_A"/>
    <property type="match status" value="1"/>
</dbReference>
<name>A0ABU7L6C1_9NOCA</name>
<evidence type="ECO:0000313" key="5">
    <source>
        <dbReference type="Proteomes" id="UP001336020"/>
    </source>
</evidence>
<dbReference type="SUPFAM" id="SSF52540">
    <property type="entry name" value="P-loop containing nucleoside triphosphate hydrolases"/>
    <property type="match status" value="1"/>
</dbReference>
<feature type="domain" description="ABC transporter" evidence="3">
    <location>
        <begin position="10"/>
        <end position="235"/>
    </location>
</feature>
<dbReference type="PROSITE" id="PS50893">
    <property type="entry name" value="ABC_TRANSPORTER_2"/>
    <property type="match status" value="1"/>
</dbReference>
<organism evidence="4 5">
    <name type="scientific">Rhodococcus artemisiae</name>
    <dbReference type="NCBI Taxonomy" id="714159"/>
    <lineage>
        <taxon>Bacteria</taxon>
        <taxon>Bacillati</taxon>
        <taxon>Actinomycetota</taxon>
        <taxon>Actinomycetes</taxon>
        <taxon>Mycobacteriales</taxon>
        <taxon>Nocardiaceae</taxon>
        <taxon>Rhodococcus</taxon>
    </lineage>
</organism>
<dbReference type="Pfam" id="PF00005">
    <property type="entry name" value="ABC_tran"/>
    <property type="match status" value="1"/>
</dbReference>
<reference evidence="4 5" key="1">
    <citation type="submission" date="2023-07" db="EMBL/GenBank/DDBJ databases">
        <authorList>
            <person name="Girao M."/>
            <person name="Carvalho M.F."/>
        </authorList>
    </citation>
    <scope>NUCLEOTIDE SEQUENCE [LARGE SCALE GENOMIC DNA]</scope>
    <source>
        <strain evidence="4 5">YIM65754</strain>
    </source>
</reference>
<evidence type="ECO:0000259" key="3">
    <source>
        <dbReference type="PROSITE" id="PS50893"/>
    </source>
</evidence>
<dbReference type="EMBL" id="JAUTXY010000001">
    <property type="protein sequence ID" value="MEE2056457.1"/>
    <property type="molecule type" value="Genomic_DNA"/>
</dbReference>
<keyword evidence="5" id="KW-1185">Reference proteome</keyword>
<proteinExistence type="predicted"/>
<dbReference type="Gene3D" id="3.40.50.300">
    <property type="entry name" value="P-loop containing nucleotide triphosphate hydrolases"/>
    <property type="match status" value="1"/>
</dbReference>
<dbReference type="RefSeq" id="WP_330131721.1">
    <property type="nucleotide sequence ID" value="NZ_JAUTXY010000001.1"/>
</dbReference>
<accession>A0ABU7L6C1</accession>
<dbReference type="InterPro" id="IPR003439">
    <property type="entry name" value="ABC_transporter-like_ATP-bd"/>
</dbReference>